<name>A0A438GR30_VITVI</name>
<proteinExistence type="predicted"/>
<reference evidence="1 2" key="1">
    <citation type="journal article" date="2018" name="PLoS Genet.">
        <title>Population sequencing reveals clonal diversity and ancestral inbreeding in the grapevine cultivar Chardonnay.</title>
        <authorList>
            <person name="Roach M.J."/>
            <person name="Johnson D.L."/>
            <person name="Bohlmann J."/>
            <person name="van Vuuren H.J."/>
            <person name="Jones S.J."/>
            <person name="Pretorius I.S."/>
            <person name="Schmidt S.A."/>
            <person name="Borneman A.R."/>
        </authorList>
    </citation>
    <scope>NUCLEOTIDE SEQUENCE [LARGE SCALE GENOMIC DNA]</scope>
    <source>
        <strain evidence="2">cv. Chardonnay</strain>
        <tissue evidence="1">Leaf</tissue>
    </source>
</reference>
<organism evidence="1 2">
    <name type="scientific">Vitis vinifera</name>
    <name type="common">Grape</name>
    <dbReference type="NCBI Taxonomy" id="29760"/>
    <lineage>
        <taxon>Eukaryota</taxon>
        <taxon>Viridiplantae</taxon>
        <taxon>Streptophyta</taxon>
        <taxon>Embryophyta</taxon>
        <taxon>Tracheophyta</taxon>
        <taxon>Spermatophyta</taxon>
        <taxon>Magnoliopsida</taxon>
        <taxon>eudicotyledons</taxon>
        <taxon>Gunneridae</taxon>
        <taxon>Pentapetalae</taxon>
        <taxon>rosids</taxon>
        <taxon>Vitales</taxon>
        <taxon>Vitaceae</taxon>
        <taxon>Viteae</taxon>
        <taxon>Vitis</taxon>
    </lineage>
</organism>
<dbReference type="Proteomes" id="UP000288805">
    <property type="component" value="Unassembled WGS sequence"/>
</dbReference>
<protein>
    <submittedName>
        <fullName evidence="1">Uncharacterized protein</fullName>
    </submittedName>
</protein>
<comment type="caution">
    <text evidence="1">The sequence shown here is derived from an EMBL/GenBank/DDBJ whole genome shotgun (WGS) entry which is preliminary data.</text>
</comment>
<accession>A0A438GR30</accession>
<dbReference type="AlphaFoldDB" id="A0A438GR30"/>
<dbReference type="EMBL" id="QGNW01000366">
    <property type="protein sequence ID" value="RVW74628.1"/>
    <property type="molecule type" value="Genomic_DNA"/>
</dbReference>
<evidence type="ECO:0000313" key="1">
    <source>
        <dbReference type="EMBL" id="RVW74628.1"/>
    </source>
</evidence>
<gene>
    <name evidence="1" type="ORF">CK203_052063</name>
</gene>
<sequence>MESPEGKKMLDFRKSLPAFREKERLLQAIARNQVCP</sequence>
<evidence type="ECO:0000313" key="2">
    <source>
        <dbReference type="Proteomes" id="UP000288805"/>
    </source>
</evidence>